<accession>A0AC34R2H4</accession>
<protein>
    <submittedName>
        <fullName evidence="2">SH2 domain-containing protein</fullName>
    </submittedName>
</protein>
<reference evidence="2" key="1">
    <citation type="submission" date="2022-11" db="UniProtKB">
        <authorList>
            <consortium name="WormBaseParasite"/>
        </authorList>
    </citation>
    <scope>IDENTIFICATION</scope>
</reference>
<organism evidence="1 2">
    <name type="scientific">Panagrolaimus sp. JU765</name>
    <dbReference type="NCBI Taxonomy" id="591449"/>
    <lineage>
        <taxon>Eukaryota</taxon>
        <taxon>Metazoa</taxon>
        <taxon>Ecdysozoa</taxon>
        <taxon>Nematoda</taxon>
        <taxon>Chromadorea</taxon>
        <taxon>Rhabditida</taxon>
        <taxon>Tylenchina</taxon>
        <taxon>Panagrolaimomorpha</taxon>
        <taxon>Panagrolaimoidea</taxon>
        <taxon>Panagrolaimidae</taxon>
        <taxon>Panagrolaimus</taxon>
    </lineage>
</organism>
<name>A0AC34R2H4_9BILA</name>
<evidence type="ECO:0000313" key="1">
    <source>
        <dbReference type="Proteomes" id="UP000887576"/>
    </source>
</evidence>
<proteinExistence type="predicted"/>
<sequence length="213" mass="25105">MDKIEQLLSGRKKKKSSSPKNLSQEVRKSNLSQEQCRTRKGKPIESSSKKKKSKERTVETFEACETKEEQTKEEDPAADKKKTEKFAEAEQELATAPWYHGLMPREEILEMLTKDGDFLVRKTEVGLHPHYALSVWSDNKPHHMLLKLNDQYRWYVSKTKNFDKIREMVDFYMKNTDKTFMPNKLVTKNPVLRPPWYIIHENVVLIKKYAIIC</sequence>
<evidence type="ECO:0000313" key="2">
    <source>
        <dbReference type="WBParaSite" id="JU765_v2.g2722.t1"/>
    </source>
</evidence>
<dbReference type="Proteomes" id="UP000887576">
    <property type="component" value="Unplaced"/>
</dbReference>
<dbReference type="WBParaSite" id="JU765_v2.g2722.t1">
    <property type="protein sequence ID" value="JU765_v2.g2722.t1"/>
    <property type="gene ID" value="JU765_v2.g2722"/>
</dbReference>